<evidence type="ECO:0000313" key="3">
    <source>
        <dbReference type="EMBL" id="HGE65935.1"/>
    </source>
</evidence>
<comment type="similarity">
    <text evidence="1">Belongs to the HdrC family.</text>
</comment>
<name>A0A7C3UH93_9EURY</name>
<dbReference type="PANTHER" id="PTHR43255:SF2">
    <property type="entry name" value="HETERODISULFIDE REDUCTASE RELATED PROTEIN"/>
    <property type="match status" value="1"/>
</dbReference>
<dbReference type="InterPro" id="IPR009051">
    <property type="entry name" value="Helical_ferredxn"/>
</dbReference>
<feature type="domain" description="4Fe-4S ferredoxin-type" evidence="2">
    <location>
        <begin position="1"/>
        <end position="22"/>
    </location>
</feature>
<dbReference type="Pfam" id="PF02754">
    <property type="entry name" value="CCG"/>
    <property type="match status" value="2"/>
</dbReference>
<dbReference type="PROSITE" id="PS00198">
    <property type="entry name" value="4FE4S_FER_1"/>
    <property type="match status" value="1"/>
</dbReference>
<reference evidence="3" key="1">
    <citation type="journal article" date="2020" name="mSystems">
        <title>Genome- and Community-Level Interaction Insights into Carbon Utilization and Element Cycling Functions of Hydrothermarchaeota in Hydrothermal Sediment.</title>
        <authorList>
            <person name="Zhou Z."/>
            <person name="Liu Y."/>
            <person name="Xu W."/>
            <person name="Pan J."/>
            <person name="Luo Z.H."/>
            <person name="Li M."/>
        </authorList>
    </citation>
    <scope>NUCLEOTIDE SEQUENCE [LARGE SCALE GENOMIC DNA]</scope>
    <source>
        <strain evidence="3">SpSt-97</strain>
    </source>
</reference>
<dbReference type="GO" id="GO:0005886">
    <property type="term" value="C:plasma membrane"/>
    <property type="evidence" value="ECO:0007669"/>
    <property type="project" value="TreeGrafter"/>
</dbReference>
<protein>
    <submittedName>
        <fullName evidence="3">(Fe-S)-binding protein</fullName>
    </submittedName>
</protein>
<accession>A0A7C3UH93</accession>
<dbReference type="PANTHER" id="PTHR43255">
    <property type="entry name" value="IRON-SULFUR-BINDING OXIDOREDUCTASE FADF-RELATED-RELATED"/>
    <property type="match status" value="1"/>
</dbReference>
<sequence>MKCSLCGYCEIACPLFITYRDNILGPRWRVQGAVMLKNRELDPTDRIKKSLYTCLTCASCVDKCPLNLNIPEIVIEGRSLSTKPPQSEIIRRNVLRHGNPFGVKNSFKSKKESETLLFVGCLYPVVDQITLGLDLFARFDFLLRVFQRIPIFWKKMDGITKIAKLLEVLGYEFTFLEREPCCGEILYNMGYLEDFKSYIQGVHEVLKRKRIKRIIAFSPFCAYAFKKLYPKFIDDWDIEVLTLVEAINLRFEGGKLSLRVTYHDPCYYARHLGITEEPREILKKIEGLELIEPEHHKKKTLCVGDGGLELYYPKVAYDVAKRRVKELLSTGAPVIVTQCPACMAMIKWVLKREGWKADVRDIGKIVLESLK</sequence>
<organism evidence="3">
    <name type="scientific">Geoglobus ahangari</name>
    <dbReference type="NCBI Taxonomy" id="113653"/>
    <lineage>
        <taxon>Archaea</taxon>
        <taxon>Methanobacteriati</taxon>
        <taxon>Methanobacteriota</taxon>
        <taxon>Archaeoglobi</taxon>
        <taxon>Archaeoglobales</taxon>
        <taxon>Archaeoglobaceae</taxon>
        <taxon>Geoglobus</taxon>
    </lineage>
</organism>
<dbReference type="InterPro" id="IPR051460">
    <property type="entry name" value="HdrC_iron-sulfur_subunit"/>
</dbReference>
<dbReference type="GO" id="GO:0016491">
    <property type="term" value="F:oxidoreductase activity"/>
    <property type="evidence" value="ECO:0007669"/>
    <property type="project" value="UniProtKB-ARBA"/>
</dbReference>
<evidence type="ECO:0000256" key="1">
    <source>
        <dbReference type="ARBA" id="ARBA00007097"/>
    </source>
</evidence>
<dbReference type="Pfam" id="PF13183">
    <property type="entry name" value="Fer4_8"/>
    <property type="match status" value="1"/>
</dbReference>
<dbReference type="GO" id="GO:0051536">
    <property type="term" value="F:iron-sulfur cluster binding"/>
    <property type="evidence" value="ECO:0007669"/>
    <property type="project" value="InterPro"/>
</dbReference>
<gene>
    <name evidence="3" type="ORF">ENX77_02230</name>
</gene>
<dbReference type="InterPro" id="IPR017900">
    <property type="entry name" value="4Fe4S_Fe_S_CS"/>
</dbReference>
<dbReference type="InterPro" id="IPR004017">
    <property type="entry name" value="Cys_rich_dom"/>
</dbReference>
<dbReference type="SUPFAM" id="SSF46548">
    <property type="entry name" value="alpha-helical ferredoxin"/>
    <property type="match status" value="1"/>
</dbReference>
<dbReference type="EMBL" id="DTPI01000013">
    <property type="protein sequence ID" value="HGE65935.1"/>
    <property type="molecule type" value="Genomic_DNA"/>
</dbReference>
<dbReference type="Gene3D" id="1.10.1060.10">
    <property type="entry name" value="Alpha-helical ferredoxin"/>
    <property type="match status" value="1"/>
</dbReference>
<evidence type="ECO:0000259" key="2">
    <source>
        <dbReference type="PROSITE" id="PS51379"/>
    </source>
</evidence>
<dbReference type="InterPro" id="IPR017896">
    <property type="entry name" value="4Fe4S_Fe-S-bd"/>
</dbReference>
<dbReference type="AlphaFoldDB" id="A0A7C3UH93"/>
<proteinExistence type="inferred from homology"/>
<comment type="caution">
    <text evidence="3">The sequence shown here is derived from an EMBL/GenBank/DDBJ whole genome shotgun (WGS) entry which is preliminary data.</text>
</comment>
<dbReference type="PROSITE" id="PS51379">
    <property type="entry name" value="4FE4S_FER_2"/>
    <property type="match status" value="1"/>
</dbReference>